<name>E2BIJ9_HARSA</name>
<feature type="domain" description="Peptidase M20 dimerisation" evidence="6">
    <location>
        <begin position="224"/>
        <end position="324"/>
    </location>
</feature>
<organism evidence="8">
    <name type="scientific">Harpegnathos saltator</name>
    <name type="common">Jerdon's jumping ant</name>
    <dbReference type="NCBI Taxonomy" id="610380"/>
    <lineage>
        <taxon>Eukaryota</taxon>
        <taxon>Metazoa</taxon>
        <taxon>Ecdysozoa</taxon>
        <taxon>Arthropoda</taxon>
        <taxon>Hexapoda</taxon>
        <taxon>Insecta</taxon>
        <taxon>Pterygota</taxon>
        <taxon>Neoptera</taxon>
        <taxon>Endopterygota</taxon>
        <taxon>Hymenoptera</taxon>
        <taxon>Apocrita</taxon>
        <taxon>Aculeata</taxon>
        <taxon>Formicoidea</taxon>
        <taxon>Formicidae</taxon>
        <taxon>Ponerinae</taxon>
        <taxon>Ponerini</taxon>
        <taxon>Harpegnathos</taxon>
    </lineage>
</organism>
<feature type="binding site" evidence="5">
    <location>
        <position position="205"/>
    </location>
    <ligand>
        <name>Zn(2+)</name>
        <dbReference type="ChEBI" id="CHEBI:29105"/>
        <label>1</label>
    </ligand>
</feature>
<dbReference type="EMBL" id="GL448516">
    <property type="protein sequence ID" value="EFN84446.1"/>
    <property type="molecule type" value="Genomic_DNA"/>
</dbReference>
<evidence type="ECO:0000256" key="5">
    <source>
        <dbReference type="PIRSR" id="PIRSR036696-2"/>
    </source>
</evidence>
<dbReference type="Proteomes" id="UP000008237">
    <property type="component" value="Unassembled WGS sequence"/>
</dbReference>
<dbReference type="OrthoDB" id="3064516at2759"/>
<keyword evidence="2 5" id="KW-0479">Metal-binding</keyword>
<comment type="cofactor">
    <cofactor evidence="5">
        <name>Zn(2+)</name>
        <dbReference type="ChEBI" id="CHEBI:29105"/>
    </cofactor>
    <text evidence="5">Binds 2 Zn(2+) ions per subunit.</text>
</comment>
<feature type="binding site" evidence="5">
    <location>
        <position position="143"/>
    </location>
    <ligand>
        <name>Zn(2+)</name>
        <dbReference type="ChEBI" id="CHEBI:29105"/>
        <label>2</label>
    </ligand>
</feature>
<dbReference type="FunFam" id="3.40.630.10:FF:000019">
    <property type="entry name" value="Aminoacylase 1"/>
    <property type="match status" value="1"/>
</dbReference>
<evidence type="ECO:0000259" key="6">
    <source>
        <dbReference type="Pfam" id="PF07687"/>
    </source>
</evidence>
<dbReference type="GO" id="GO:0005737">
    <property type="term" value="C:cytoplasm"/>
    <property type="evidence" value="ECO:0007669"/>
    <property type="project" value="InterPro"/>
</dbReference>
<feature type="binding site" evidence="5">
    <location>
        <position position="110"/>
    </location>
    <ligand>
        <name>Zn(2+)</name>
        <dbReference type="ChEBI" id="CHEBI:29105"/>
        <label>1</label>
    </ligand>
</feature>
<dbReference type="AlphaFoldDB" id="E2BIJ9"/>
<protein>
    <submittedName>
        <fullName evidence="7">Aminoacylase-1A</fullName>
    </submittedName>
</protein>
<dbReference type="InterPro" id="IPR010159">
    <property type="entry name" value="N-acyl_aa_amidohydrolase"/>
</dbReference>
<dbReference type="GO" id="GO:0004046">
    <property type="term" value="F:aminoacylase activity"/>
    <property type="evidence" value="ECO:0007669"/>
    <property type="project" value="InterPro"/>
</dbReference>
<reference evidence="7 8" key="1">
    <citation type="journal article" date="2010" name="Science">
        <title>Genomic comparison of the ants Camponotus floridanus and Harpegnathos saltator.</title>
        <authorList>
            <person name="Bonasio R."/>
            <person name="Zhang G."/>
            <person name="Ye C."/>
            <person name="Mutti N.S."/>
            <person name="Fang X."/>
            <person name="Qin N."/>
            <person name="Donahue G."/>
            <person name="Yang P."/>
            <person name="Li Q."/>
            <person name="Li C."/>
            <person name="Zhang P."/>
            <person name="Huang Z."/>
            <person name="Berger S.L."/>
            <person name="Reinberg D."/>
            <person name="Wang J."/>
            <person name="Liebig J."/>
        </authorList>
    </citation>
    <scope>NUCLEOTIDE SEQUENCE [LARGE SCALE GENOMIC DNA]</scope>
    <source>
        <strain evidence="7 8">R22 G/1</strain>
    </source>
</reference>
<keyword evidence="8" id="KW-1185">Reference proteome</keyword>
<feature type="binding site" evidence="5">
    <location>
        <position position="143"/>
    </location>
    <ligand>
        <name>Zn(2+)</name>
        <dbReference type="ChEBI" id="CHEBI:29105"/>
        <label>1</label>
    </ligand>
</feature>
<dbReference type="FunCoup" id="E2BIJ9">
    <property type="interactions" value="224"/>
</dbReference>
<evidence type="ECO:0000256" key="1">
    <source>
        <dbReference type="ARBA" id="ARBA00022490"/>
    </source>
</evidence>
<dbReference type="SUPFAM" id="SSF55031">
    <property type="entry name" value="Bacterial exopeptidase dimerisation domain"/>
    <property type="match status" value="1"/>
</dbReference>
<sequence>MEILLIMEDKLNTDIVYNRVTKKIPTMAQEHELSEKELDEKAVEYFREYLRIPSVQPNAKYEKCVEFILTLAESFHLPAKVYHLHPGKPVVIIAWEGTDSSKSTILLNNHMDVVTTYPDKWLYPPFSAHMDEDGNIYARGSQDMKSVGMQYLEAIHRFKLNGKRFSRTVYISFMPEEEVGGEHGMKDFVQSAYFKSLNVGFALDEGNGFSDSSFHVTYIDKAKWSVEITCEGVTGHGSLMLDNTAAEKMQVIVNRFLDLRAKEKTKLDSGSVGDVTSVNLTKITGGVEDNIIPQIVKILFDIRLAPSASHEELEAIIQSWCKEAGTGVTYKFCKKNPKIEGTKVDDTNPFWMAFKKAADELDIELKLTINTATSDARFLRQMGIPVLGFSPINETEIRIHADNEYLNKKTFLRGIEIYTKIIPAIANV</sequence>
<gene>
    <name evidence="7" type="ORF">EAI_13136</name>
</gene>
<dbReference type="InParanoid" id="E2BIJ9"/>
<dbReference type="Gene3D" id="3.30.70.360">
    <property type="match status" value="1"/>
</dbReference>
<dbReference type="InterPro" id="IPR002933">
    <property type="entry name" value="Peptidase_M20"/>
</dbReference>
<dbReference type="Pfam" id="PF01546">
    <property type="entry name" value="Peptidase_M20"/>
    <property type="match status" value="1"/>
</dbReference>
<feature type="binding site" evidence="5">
    <location>
        <position position="400"/>
    </location>
    <ligand>
        <name>Zn(2+)</name>
        <dbReference type="ChEBI" id="CHEBI:29105"/>
        <label>2</label>
    </ligand>
</feature>
<evidence type="ECO:0000313" key="7">
    <source>
        <dbReference type="EMBL" id="EFN84446.1"/>
    </source>
</evidence>
<dbReference type="GO" id="GO:0006520">
    <property type="term" value="P:amino acid metabolic process"/>
    <property type="evidence" value="ECO:0007669"/>
    <property type="project" value="InterPro"/>
</dbReference>
<dbReference type="InterPro" id="IPR052083">
    <property type="entry name" value="Aminoacylase-1_M20A"/>
</dbReference>
<dbReference type="Gene3D" id="3.40.630.10">
    <property type="entry name" value="Zn peptidases"/>
    <property type="match status" value="1"/>
</dbReference>
<proteinExistence type="predicted"/>
<dbReference type="InterPro" id="IPR011650">
    <property type="entry name" value="Peptidase_M20_dimer"/>
</dbReference>
<dbReference type="Pfam" id="PF07687">
    <property type="entry name" value="M20_dimer"/>
    <property type="match status" value="1"/>
</dbReference>
<evidence type="ECO:0000256" key="3">
    <source>
        <dbReference type="ARBA" id="ARBA00022833"/>
    </source>
</evidence>
<evidence type="ECO:0000256" key="2">
    <source>
        <dbReference type="ARBA" id="ARBA00022723"/>
    </source>
</evidence>
<feature type="active site" description="Proton acceptor" evidence="4">
    <location>
        <position position="177"/>
    </location>
</feature>
<dbReference type="PANTHER" id="PTHR45892:SF1">
    <property type="entry name" value="AMINOACYLASE-1"/>
    <property type="match status" value="1"/>
</dbReference>
<dbReference type="SUPFAM" id="SSF53187">
    <property type="entry name" value="Zn-dependent exopeptidases"/>
    <property type="match status" value="1"/>
</dbReference>
<dbReference type="GO" id="GO:0046872">
    <property type="term" value="F:metal ion binding"/>
    <property type="evidence" value="ECO:0007669"/>
    <property type="project" value="UniProtKB-KW"/>
</dbReference>
<dbReference type="PIRSF" id="PIRSF036696">
    <property type="entry name" value="ACY-1"/>
    <property type="match status" value="1"/>
</dbReference>
<keyword evidence="3 5" id="KW-0862">Zinc</keyword>
<dbReference type="FunFam" id="3.30.70.360:FF:000005">
    <property type="entry name" value="Putative Aminoacylase-1"/>
    <property type="match status" value="1"/>
</dbReference>
<keyword evidence="1" id="KW-0963">Cytoplasm</keyword>
<evidence type="ECO:0000313" key="8">
    <source>
        <dbReference type="Proteomes" id="UP000008237"/>
    </source>
</evidence>
<dbReference type="Gene3D" id="1.10.150.900">
    <property type="match status" value="1"/>
</dbReference>
<dbReference type="NCBIfam" id="TIGR01880">
    <property type="entry name" value="Ac-peptdase-euk"/>
    <property type="match status" value="1"/>
</dbReference>
<dbReference type="PANTHER" id="PTHR45892">
    <property type="entry name" value="AMINOACYLASE-1"/>
    <property type="match status" value="1"/>
</dbReference>
<accession>E2BIJ9</accession>
<feature type="active site" evidence="4">
    <location>
        <position position="112"/>
    </location>
</feature>
<feature type="binding site" evidence="5">
    <location>
        <position position="178"/>
    </location>
    <ligand>
        <name>Zn(2+)</name>
        <dbReference type="ChEBI" id="CHEBI:29105"/>
        <label>2</label>
    </ligand>
</feature>
<dbReference type="InterPro" id="IPR036264">
    <property type="entry name" value="Bact_exopeptidase_dim_dom"/>
</dbReference>
<evidence type="ECO:0000256" key="4">
    <source>
        <dbReference type="PIRSR" id="PIRSR036696-1"/>
    </source>
</evidence>
<dbReference type="STRING" id="610380.E2BIJ9"/>